<dbReference type="AlphaFoldDB" id="A0AAD7Y1G4"/>
<evidence type="ECO:0000256" key="3">
    <source>
        <dbReference type="ARBA" id="ARBA00022771"/>
    </source>
</evidence>
<evidence type="ECO:0000256" key="5">
    <source>
        <dbReference type="PROSITE-ProRule" id="PRU00042"/>
    </source>
</evidence>
<dbReference type="Pfam" id="PF00096">
    <property type="entry name" value="zf-C2H2"/>
    <property type="match status" value="1"/>
</dbReference>
<evidence type="ECO:0000256" key="4">
    <source>
        <dbReference type="ARBA" id="ARBA00022833"/>
    </source>
</evidence>
<protein>
    <recommendedName>
        <fullName evidence="7">C2H2-type domain-containing protein</fullName>
    </recommendedName>
</protein>
<dbReference type="SUPFAM" id="SSF57667">
    <property type="entry name" value="beta-beta-alpha zinc fingers"/>
    <property type="match status" value="1"/>
</dbReference>
<dbReference type="FunFam" id="3.30.160.60:FF:000446">
    <property type="entry name" value="Zinc finger protein"/>
    <property type="match status" value="1"/>
</dbReference>
<sequence>MMYQDYDNQQQEIYCGSTPNNTNNHYCAYMDPDMLLATYGAPALSPVNDAEHDSSWYNSTLSSPVDLQLSYVDTLPPSPTESLSYSPYSDSLSQQPSPIEGTFDYYTPPNMQDMMASPFDYLFYSSQPMMDEESACPQHHHIHPSMGLAPLEDKQQVMIDQHDENSHIPVPAAAATVISTNNNNTTITSPSDTVAAPMTTAQRKSSTSSTASTNSNAARPYQCPLCVRAFARKHDLQRHIRVHTGAKPYPCLCCKKAFARTDALKRHLRMEEACRTSPEIQAMKCAGKRRYRNL</sequence>
<dbReference type="EMBL" id="JARTCD010000010">
    <property type="protein sequence ID" value="KAJ8661028.1"/>
    <property type="molecule type" value="Genomic_DNA"/>
</dbReference>
<keyword evidence="3 5" id="KW-0863">Zinc-finger</keyword>
<feature type="domain" description="C2H2-type" evidence="7">
    <location>
        <begin position="221"/>
        <end position="248"/>
    </location>
</feature>
<accession>A0AAD7Y1G4</accession>
<feature type="region of interest" description="Disordered" evidence="6">
    <location>
        <begin position="197"/>
        <end position="216"/>
    </location>
</feature>
<evidence type="ECO:0000313" key="8">
    <source>
        <dbReference type="EMBL" id="KAJ8661028.1"/>
    </source>
</evidence>
<feature type="domain" description="C2H2-type" evidence="7">
    <location>
        <begin position="249"/>
        <end position="276"/>
    </location>
</feature>
<evidence type="ECO:0000256" key="2">
    <source>
        <dbReference type="ARBA" id="ARBA00022737"/>
    </source>
</evidence>
<reference evidence="8 9" key="1">
    <citation type="submission" date="2023-03" db="EMBL/GenBank/DDBJ databases">
        <title>Genome sequence of Lichtheimia ornata CBS 291.66.</title>
        <authorList>
            <person name="Mohabir J.T."/>
            <person name="Shea T.P."/>
            <person name="Kurbessoian T."/>
            <person name="Berby B."/>
            <person name="Fontaine J."/>
            <person name="Livny J."/>
            <person name="Gnirke A."/>
            <person name="Stajich J.E."/>
            <person name="Cuomo C.A."/>
        </authorList>
    </citation>
    <scope>NUCLEOTIDE SEQUENCE [LARGE SCALE GENOMIC DNA]</scope>
    <source>
        <strain evidence="8">CBS 291.66</strain>
    </source>
</reference>
<dbReference type="PROSITE" id="PS00028">
    <property type="entry name" value="ZINC_FINGER_C2H2_1"/>
    <property type="match status" value="1"/>
</dbReference>
<feature type="compositionally biased region" description="Low complexity" evidence="6">
    <location>
        <begin position="205"/>
        <end position="216"/>
    </location>
</feature>
<dbReference type="GO" id="GO:0008270">
    <property type="term" value="F:zinc ion binding"/>
    <property type="evidence" value="ECO:0007669"/>
    <property type="project" value="UniProtKB-KW"/>
</dbReference>
<keyword evidence="4" id="KW-0862">Zinc</keyword>
<evidence type="ECO:0000256" key="1">
    <source>
        <dbReference type="ARBA" id="ARBA00022723"/>
    </source>
</evidence>
<keyword evidence="2" id="KW-0677">Repeat</keyword>
<dbReference type="InterPro" id="IPR036236">
    <property type="entry name" value="Znf_C2H2_sf"/>
</dbReference>
<dbReference type="RefSeq" id="XP_058345941.1">
    <property type="nucleotide sequence ID" value="XM_058483322.1"/>
</dbReference>
<dbReference type="PROSITE" id="PS50157">
    <property type="entry name" value="ZINC_FINGER_C2H2_2"/>
    <property type="match status" value="2"/>
</dbReference>
<organism evidence="8 9">
    <name type="scientific">Lichtheimia ornata</name>
    <dbReference type="NCBI Taxonomy" id="688661"/>
    <lineage>
        <taxon>Eukaryota</taxon>
        <taxon>Fungi</taxon>
        <taxon>Fungi incertae sedis</taxon>
        <taxon>Mucoromycota</taxon>
        <taxon>Mucoromycotina</taxon>
        <taxon>Mucoromycetes</taxon>
        <taxon>Mucorales</taxon>
        <taxon>Lichtheimiaceae</taxon>
        <taxon>Lichtheimia</taxon>
    </lineage>
</organism>
<dbReference type="Proteomes" id="UP001234581">
    <property type="component" value="Unassembled WGS sequence"/>
</dbReference>
<comment type="caution">
    <text evidence="8">The sequence shown here is derived from an EMBL/GenBank/DDBJ whole genome shotgun (WGS) entry which is preliminary data.</text>
</comment>
<feature type="compositionally biased region" description="Low complexity" evidence="6">
    <location>
        <begin position="82"/>
        <end position="96"/>
    </location>
</feature>
<dbReference type="FunFam" id="3.30.160.60:FF:000072">
    <property type="entry name" value="zinc finger protein 143 isoform X1"/>
    <property type="match status" value="1"/>
</dbReference>
<dbReference type="GeneID" id="83210663"/>
<dbReference type="GO" id="GO:0000981">
    <property type="term" value="F:DNA-binding transcription factor activity, RNA polymerase II-specific"/>
    <property type="evidence" value="ECO:0007669"/>
    <property type="project" value="TreeGrafter"/>
</dbReference>
<dbReference type="PANTHER" id="PTHR23235">
    <property type="entry name" value="KRUEPPEL-LIKE TRANSCRIPTION FACTOR"/>
    <property type="match status" value="1"/>
</dbReference>
<keyword evidence="9" id="KW-1185">Reference proteome</keyword>
<name>A0AAD7Y1G4_9FUNG</name>
<feature type="region of interest" description="Disordered" evidence="6">
    <location>
        <begin position="72"/>
        <end position="96"/>
    </location>
</feature>
<dbReference type="PANTHER" id="PTHR23235:SF120">
    <property type="entry name" value="KRUPPEL-LIKE FACTOR 15"/>
    <property type="match status" value="1"/>
</dbReference>
<gene>
    <name evidence="8" type="ORF">O0I10_003250</name>
</gene>
<dbReference type="SMART" id="SM00355">
    <property type="entry name" value="ZnF_C2H2"/>
    <property type="match status" value="2"/>
</dbReference>
<dbReference type="GO" id="GO:0000978">
    <property type="term" value="F:RNA polymerase II cis-regulatory region sequence-specific DNA binding"/>
    <property type="evidence" value="ECO:0007669"/>
    <property type="project" value="UniProtKB-ARBA"/>
</dbReference>
<keyword evidence="1" id="KW-0479">Metal-binding</keyword>
<dbReference type="Gene3D" id="3.30.160.60">
    <property type="entry name" value="Classic Zinc Finger"/>
    <property type="match status" value="2"/>
</dbReference>
<evidence type="ECO:0000313" key="9">
    <source>
        <dbReference type="Proteomes" id="UP001234581"/>
    </source>
</evidence>
<evidence type="ECO:0000256" key="6">
    <source>
        <dbReference type="SAM" id="MobiDB-lite"/>
    </source>
</evidence>
<evidence type="ECO:0000259" key="7">
    <source>
        <dbReference type="PROSITE" id="PS50157"/>
    </source>
</evidence>
<proteinExistence type="predicted"/>
<dbReference type="InterPro" id="IPR013087">
    <property type="entry name" value="Znf_C2H2_type"/>
</dbReference>